<dbReference type="Gene3D" id="3.30.530.20">
    <property type="match status" value="1"/>
</dbReference>
<proteinExistence type="predicted"/>
<keyword evidence="2" id="KW-1185">Reference proteome</keyword>
<dbReference type="EMBL" id="FPIY01000001">
    <property type="protein sequence ID" value="SFW14428.1"/>
    <property type="molecule type" value="Genomic_DNA"/>
</dbReference>
<dbReference type="InterPro" id="IPR023393">
    <property type="entry name" value="START-like_dom_sf"/>
</dbReference>
<evidence type="ECO:0000313" key="2">
    <source>
        <dbReference type="Proteomes" id="UP000183257"/>
    </source>
</evidence>
<dbReference type="SUPFAM" id="SSF55961">
    <property type="entry name" value="Bet v1-like"/>
    <property type="match status" value="1"/>
</dbReference>
<organism evidence="1 2">
    <name type="scientific">Cellulophaga fucicola</name>
    <dbReference type="NCBI Taxonomy" id="76595"/>
    <lineage>
        <taxon>Bacteria</taxon>
        <taxon>Pseudomonadati</taxon>
        <taxon>Bacteroidota</taxon>
        <taxon>Flavobacteriia</taxon>
        <taxon>Flavobacteriales</taxon>
        <taxon>Flavobacteriaceae</taxon>
        <taxon>Cellulophaga</taxon>
    </lineage>
</organism>
<sequence length="175" mass="20097">MIAIYIVVGLLVLVAILALVAPKSYNVFRSIDISKPKKEVFNYVLLVKNQEIWSPWAKKDPNMARKYIGIDGTVGFVSYWNGNKEVGEGEQEITNILESERIEGELRFFKPFRSTSNCYFKVYDTGENKTKITWGFSGKNVFPMSIMMLFMNMDKVVGKDFDEGLQALKKELERN</sequence>
<accession>A0A1K1LU78</accession>
<dbReference type="RefSeq" id="WP_072302866.1">
    <property type="nucleotide sequence ID" value="NZ_FPIY01000001.1"/>
</dbReference>
<reference evidence="2" key="1">
    <citation type="submission" date="2016-11" db="EMBL/GenBank/DDBJ databases">
        <authorList>
            <person name="Varghese N."/>
            <person name="Submissions S."/>
        </authorList>
    </citation>
    <scope>NUCLEOTIDE SEQUENCE [LARGE SCALE GENOMIC DNA]</scope>
    <source>
        <strain evidence="2">DSM 24786</strain>
    </source>
</reference>
<dbReference type="AlphaFoldDB" id="A0A1K1LU78"/>
<dbReference type="CDD" id="cd07818">
    <property type="entry name" value="SRPBCC_1"/>
    <property type="match status" value="1"/>
</dbReference>
<dbReference type="STRING" id="76595.SAMN05660313_00074"/>
<protein>
    <submittedName>
        <fullName evidence="1">Polyketide cyclase / dehydrase and lipid transport</fullName>
    </submittedName>
</protein>
<dbReference type="Proteomes" id="UP000183257">
    <property type="component" value="Unassembled WGS sequence"/>
</dbReference>
<gene>
    <name evidence="1" type="ORF">SAMN05660313_00074</name>
</gene>
<dbReference type="OrthoDB" id="9807923at2"/>
<name>A0A1K1LU78_9FLAO</name>
<evidence type="ECO:0000313" key="1">
    <source>
        <dbReference type="EMBL" id="SFW14428.1"/>
    </source>
</evidence>